<dbReference type="InterPro" id="IPR009057">
    <property type="entry name" value="Homeodomain-like_sf"/>
</dbReference>
<dbReference type="PRINTS" id="PR00032">
    <property type="entry name" value="HTHARAC"/>
</dbReference>
<dbReference type="InterPro" id="IPR020449">
    <property type="entry name" value="Tscrpt_reg_AraC-type_HTH"/>
</dbReference>
<sequence length="332" mass="37196">MGVLLASTASLMGYSDLVKELGGNPEELANQAGLDAAILNDFDQMISGEVLTRLYDLSAKALSCPCFCLLLSQRQGISVLGPLGLMMRKSLTFHDAYKALEKYIHLRTEAGTFSLEVKDEIAIIKYIPHLHGEDHCRQICDLSLGIGCSLIRLYVGKGWNPRAVYFQHQAPPDLAPYNMLFHAPISFQQEFNGLVFDAKLLNAPLGSFEPEINQFLGSYLDELERSRKHDIVNQVSLLMRDLLPKGACSLKNIAQLMGLKERSLQRRLTKESTNFQQILDQVRQEMAQEFLSAPNTNLTNLAQVLGYADLSTFSKAFKLWFGVSPSQYKTHY</sequence>
<dbReference type="SUPFAM" id="SSF46689">
    <property type="entry name" value="Homeodomain-like"/>
    <property type="match status" value="1"/>
</dbReference>
<evidence type="ECO:0000313" key="5">
    <source>
        <dbReference type="EMBL" id="UZW75938.1"/>
    </source>
</evidence>
<dbReference type="PROSITE" id="PS01124">
    <property type="entry name" value="HTH_ARAC_FAMILY_2"/>
    <property type="match status" value="1"/>
</dbReference>
<evidence type="ECO:0000256" key="2">
    <source>
        <dbReference type="ARBA" id="ARBA00023125"/>
    </source>
</evidence>
<keyword evidence="2" id="KW-0238">DNA-binding</keyword>
<dbReference type="AlphaFoldDB" id="A0A9E8KQ24"/>
<name>A0A9E8KQ24_9ALTE</name>
<dbReference type="SMART" id="SM00342">
    <property type="entry name" value="HTH_ARAC"/>
    <property type="match status" value="1"/>
</dbReference>
<dbReference type="InterPro" id="IPR032687">
    <property type="entry name" value="AraC-type_N"/>
</dbReference>
<organism evidence="5 6">
    <name type="scientific">Alkalimarinus sediminis</name>
    <dbReference type="NCBI Taxonomy" id="1632866"/>
    <lineage>
        <taxon>Bacteria</taxon>
        <taxon>Pseudomonadati</taxon>
        <taxon>Pseudomonadota</taxon>
        <taxon>Gammaproteobacteria</taxon>
        <taxon>Alteromonadales</taxon>
        <taxon>Alteromonadaceae</taxon>
        <taxon>Alkalimarinus</taxon>
    </lineage>
</organism>
<keyword evidence="6" id="KW-1185">Reference proteome</keyword>
<evidence type="ECO:0000256" key="3">
    <source>
        <dbReference type="ARBA" id="ARBA00023163"/>
    </source>
</evidence>
<dbReference type="PANTHER" id="PTHR47894">
    <property type="entry name" value="HTH-TYPE TRANSCRIPTIONAL REGULATOR GADX"/>
    <property type="match status" value="1"/>
</dbReference>
<dbReference type="GO" id="GO:0003700">
    <property type="term" value="F:DNA-binding transcription factor activity"/>
    <property type="evidence" value="ECO:0007669"/>
    <property type="project" value="InterPro"/>
</dbReference>
<dbReference type="RefSeq" id="WP_251811687.1">
    <property type="nucleotide sequence ID" value="NZ_CP101527.1"/>
</dbReference>
<reference evidence="5" key="1">
    <citation type="submission" date="2022-07" db="EMBL/GenBank/DDBJ databases">
        <title>Alkalimarinus sp. nov., isolated from gut of a Alitta virens.</title>
        <authorList>
            <person name="Yang A.I."/>
            <person name="Shin N.-R."/>
        </authorList>
    </citation>
    <scope>NUCLEOTIDE SEQUENCE</scope>
    <source>
        <strain evidence="5">FA028</strain>
    </source>
</reference>
<dbReference type="EMBL" id="CP101527">
    <property type="protein sequence ID" value="UZW75938.1"/>
    <property type="molecule type" value="Genomic_DNA"/>
</dbReference>
<evidence type="ECO:0000313" key="6">
    <source>
        <dbReference type="Proteomes" id="UP001164472"/>
    </source>
</evidence>
<dbReference type="KEGG" id="asem:NNL22_04985"/>
<dbReference type="Pfam" id="PF12625">
    <property type="entry name" value="Arabinose_bd"/>
    <property type="match status" value="1"/>
</dbReference>
<accession>A0A9E8KQ24</accession>
<keyword evidence="3" id="KW-0804">Transcription</keyword>
<gene>
    <name evidence="5" type="ORF">NNL22_04985</name>
</gene>
<dbReference type="InterPro" id="IPR018060">
    <property type="entry name" value="HTH_AraC"/>
</dbReference>
<dbReference type="GO" id="GO:0005829">
    <property type="term" value="C:cytosol"/>
    <property type="evidence" value="ECO:0007669"/>
    <property type="project" value="TreeGrafter"/>
</dbReference>
<dbReference type="Proteomes" id="UP001164472">
    <property type="component" value="Chromosome"/>
</dbReference>
<keyword evidence="1" id="KW-0805">Transcription regulation</keyword>
<evidence type="ECO:0000259" key="4">
    <source>
        <dbReference type="PROSITE" id="PS01124"/>
    </source>
</evidence>
<dbReference type="Pfam" id="PF12833">
    <property type="entry name" value="HTH_18"/>
    <property type="match status" value="1"/>
</dbReference>
<dbReference type="GO" id="GO:0000976">
    <property type="term" value="F:transcription cis-regulatory region binding"/>
    <property type="evidence" value="ECO:0007669"/>
    <property type="project" value="TreeGrafter"/>
</dbReference>
<feature type="domain" description="HTH araC/xylS-type" evidence="4">
    <location>
        <begin position="233"/>
        <end position="331"/>
    </location>
</feature>
<dbReference type="PANTHER" id="PTHR47894:SF4">
    <property type="entry name" value="HTH-TYPE TRANSCRIPTIONAL REGULATOR GADX"/>
    <property type="match status" value="1"/>
</dbReference>
<protein>
    <submittedName>
        <fullName evidence="5">AraC family transcriptional regulator</fullName>
    </submittedName>
</protein>
<proteinExistence type="predicted"/>
<dbReference type="Gene3D" id="1.10.10.60">
    <property type="entry name" value="Homeodomain-like"/>
    <property type="match status" value="1"/>
</dbReference>
<evidence type="ECO:0000256" key="1">
    <source>
        <dbReference type="ARBA" id="ARBA00023015"/>
    </source>
</evidence>